<name>A0A9W9J818_9EURO</name>
<proteinExistence type="predicted"/>
<reference evidence="2" key="2">
    <citation type="journal article" date="2023" name="IMA Fungus">
        <title>Comparative genomic study of the Penicillium genus elucidates a diverse pangenome and 15 lateral gene transfer events.</title>
        <authorList>
            <person name="Petersen C."/>
            <person name="Sorensen T."/>
            <person name="Nielsen M.R."/>
            <person name="Sondergaard T.E."/>
            <person name="Sorensen J.L."/>
            <person name="Fitzpatrick D.A."/>
            <person name="Frisvad J.C."/>
            <person name="Nielsen K.L."/>
        </authorList>
    </citation>
    <scope>NUCLEOTIDE SEQUENCE</scope>
    <source>
        <strain evidence="2">IBT 20477</strain>
    </source>
</reference>
<evidence type="ECO:0000313" key="3">
    <source>
        <dbReference type="Proteomes" id="UP001150942"/>
    </source>
</evidence>
<gene>
    <name evidence="2" type="ORF">N7449_008381</name>
</gene>
<dbReference type="Proteomes" id="UP001150942">
    <property type="component" value="Unassembled WGS sequence"/>
</dbReference>
<organism evidence="2 3">
    <name type="scientific">Penicillium cf. viridicatum</name>
    <dbReference type="NCBI Taxonomy" id="2972119"/>
    <lineage>
        <taxon>Eukaryota</taxon>
        <taxon>Fungi</taxon>
        <taxon>Dikarya</taxon>
        <taxon>Ascomycota</taxon>
        <taxon>Pezizomycotina</taxon>
        <taxon>Eurotiomycetes</taxon>
        <taxon>Eurotiomycetidae</taxon>
        <taxon>Eurotiales</taxon>
        <taxon>Aspergillaceae</taxon>
        <taxon>Penicillium</taxon>
    </lineage>
</organism>
<dbReference type="AlphaFoldDB" id="A0A9W9J818"/>
<reference evidence="2" key="1">
    <citation type="submission" date="2022-11" db="EMBL/GenBank/DDBJ databases">
        <authorList>
            <person name="Petersen C."/>
        </authorList>
    </citation>
    <scope>NUCLEOTIDE SEQUENCE</scope>
    <source>
        <strain evidence="2">IBT 20477</strain>
    </source>
</reference>
<comment type="caution">
    <text evidence="2">The sequence shown here is derived from an EMBL/GenBank/DDBJ whole genome shotgun (WGS) entry which is preliminary data.</text>
</comment>
<feature type="compositionally biased region" description="Polar residues" evidence="1">
    <location>
        <begin position="51"/>
        <end position="62"/>
    </location>
</feature>
<protein>
    <submittedName>
        <fullName evidence="2">Uncharacterized protein</fullName>
    </submittedName>
</protein>
<feature type="region of interest" description="Disordered" evidence="1">
    <location>
        <begin position="1"/>
        <end position="62"/>
    </location>
</feature>
<accession>A0A9W9J818</accession>
<dbReference type="EMBL" id="JAPQKQ010000006">
    <property type="protein sequence ID" value="KAJ5192239.1"/>
    <property type="molecule type" value="Genomic_DNA"/>
</dbReference>
<keyword evidence="3" id="KW-1185">Reference proteome</keyword>
<feature type="compositionally biased region" description="Polar residues" evidence="1">
    <location>
        <begin position="7"/>
        <end position="37"/>
    </location>
</feature>
<sequence length="62" mass="6636">MQVVLSEDQTAQTAQRALSNPDDSSVTRPRSILLQTSHNERANMIPCGGAKSSSAALRQSHS</sequence>
<evidence type="ECO:0000313" key="2">
    <source>
        <dbReference type="EMBL" id="KAJ5192239.1"/>
    </source>
</evidence>
<evidence type="ECO:0000256" key="1">
    <source>
        <dbReference type="SAM" id="MobiDB-lite"/>
    </source>
</evidence>